<evidence type="ECO:0000313" key="2">
    <source>
        <dbReference type="Proteomes" id="UP001055172"/>
    </source>
</evidence>
<dbReference type="Proteomes" id="UP001055172">
    <property type="component" value="Unassembled WGS sequence"/>
</dbReference>
<accession>A0AA37LY41</accession>
<evidence type="ECO:0008006" key="3">
    <source>
        <dbReference type="Google" id="ProtNLM"/>
    </source>
</evidence>
<dbReference type="EMBL" id="BPPX01000037">
    <property type="protein sequence ID" value="GJC88992.1"/>
    <property type="molecule type" value="Genomic_DNA"/>
</dbReference>
<evidence type="ECO:0000313" key="1">
    <source>
        <dbReference type="EMBL" id="GJC88992.1"/>
    </source>
</evidence>
<name>A0AA37LY41_9PEZI</name>
<gene>
    <name evidence="1" type="ORF">ColLi_11830</name>
</gene>
<dbReference type="AlphaFoldDB" id="A0AA37LY41"/>
<organism evidence="1 2">
    <name type="scientific">Colletotrichum liriopes</name>
    <dbReference type="NCBI Taxonomy" id="708192"/>
    <lineage>
        <taxon>Eukaryota</taxon>
        <taxon>Fungi</taxon>
        <taxon>Dikarya</taxon>
        <taxon>Ascomycota</taxon>
        <taxon>Pezizomycotina</taxon>
        <taxon>Sordariomycetes</taxon>
        <taxon>Hypocreomycetidae</taxon>
        <taxon>Glomerellales</taxon>
        <taxon>Glomerellaceae</taxon>
        <taxon>Colletotrichum</taxon>
        <taxon>Colletotrichum spaethianum species complex</taxon>
    </lineage>
</organism>
<sequence length="88" mass="8827">MKPIPVLIFALAQSASVQYSETSPALAGLLCVMPGNNPNPGVGICTSAGGSMDPGGSPACCGIDNKQGVYEAGCKDNGGVNVQYTYVC</sequence>
<proteinExistence type="predicted"/>
<reference evidence="1 2" key="1">
    <citation type="submission" date="2021-07" db="EMBL/GenBank/DDBJ databases">
        <title>Genome data of Colletotrichum spaethianum.</title>
        <authorList>
            <person name="Utami Y.D."/>
            <person name="Hiruma K."/>
        </authorList>
    </citation>
    <scope>NUCLEOTIDE SEQUENCE [LARGE SCALE GENOMIC DNA]</scope>
    <source>
        <strain evidence="1 2">MAFF 242679</strain>
    </source>
</reference>
<comment type="caution">
    <text evidence="1">The sequence shown here is derived from an EMBL/GenBank/DDBJ whole genome shotgun (WGS) entry which is preliminary data.</text>
</comment>
<keyword evidence="2" id="KW-1185">Reference proteome</keyword>
<protein>
    <recommendedName>
        <fullName evidence="3">Hydrophobin</fullName>
    </recommendedName>
</protein>